<evidence type="ECO:0000313" key="4">
    <source>
        <dbReference type="Proteomes" id="UP000464597"/>
    </source>
</evidence>
<dbReference type="Gene3D" id="3.90.1530.30">
    <property type="match status" value="1"/>
</dbReference>
<dbReference type="Pfam" id="PF02195">
    <property type="entry name" value="ParB_N"/>
    <property type="match status" value="1"/>
</dbReference>
<dbReference type="EMBL" id="CP047181">
    <property type="protein sequence ID" value="QHC65002.1"/>
    <property type="molecule type" value="Genomic_DNA"/>
</dbReference>
<dbReference type="Gene3D" id="1.10.10.2830">
    <property type="match status" value="1"/>
</dbReference>
<dbReference type="RefSeq" id="WP_159424188.1">
    <property type="nucleotide sequence ID" value="NZ_CP047181.1"/>
</dbReference>
<evidence type="ECO:0000259" key="2">
    <source>
        <dbReference type="SMART" id="SM00470"/>
    </source>
</evidence>
<dbReference type="SUPFAM" id="SSF110849">
    <property type="entry name" value="ParB/Sulfiredoxin"/>
    <property type="match status" value="1"/>
</dbReference>
<dbReference type="InterPro" id="IPR036086">
    <property type="entry name" value="ParB/Sulfiredoxin_sf"/>
</dbReference>
<dbReference type="InterPro" id="IPR050336">
    <property type="entry name" value="Chromosome_partition/occlusion"/>
</dbReference>
<sequence>MTITTGTGTVQHIDPTTLVIEANVRTSAPVTRDFVASIRENGVITPILARRDEHGNVIVRAGQRRTLAAREAGVATVPVYVVEGDDTTADRIIQQIIENDQRAELSTADRTAAWAQLAFEGITASQIAKRTGTKTDAVKKGLAVAESATVTSVLHEHELTLDQAAVLLEFEDDADARAHLIEVATNDPTQFEHTAQSLREDAAEKARLAAVEQEQIANGFQVLTRSDAYGEGSPWVALRKLRTADGEQVTAEHIAAIPVRGALIDTRWNGDIDVTHFVQEPTEAGFTYAYRGDVPAAALTPEEAEEERVEKSAERKVLIANNKAWTAAETVRRQWIATFLSRKTLPKDADRVIALGLTAHRFAVSSGMSNGSDLAHTLLGIDRPSGYRTDALAALVEANPAKARLVALAVVLGGQEANTSKESWRRGDERAAAHFRQLAAWGYALSPVEQVVTGESTPANAAGIS</sequence>
<protein>
    <submittedName>
        <fullName evidence="3">ParB/RepB/Spo0J family partition protein</fullName>
    </submittedName>
</protein>
<gene>
    <name evidence="3" type="ORF">GSU69_19305</name>
</gene>
<dbReference type="SMART" id="SM00470">
    <property type="entry name" value="ParB"/>
    <property type="match status" value="1"/>
</dbReference>
<dbReference type="PANTHER" id="PTHR33375:SF1">
    <property type="entry name" value="CHROMOSOME-PARTITIONING PROTEIN PARB-RELATED"/>
    <property type="match status" value="1"/>
</dbReference>
<name>A0ABX6H583_9MICO</name>
<proteinExistence type="inferred from homology"/>
<dbReference type="InterPro" id="IPR004437">
    <property type="entry name" value="ParB/RepB/Spo0J"/>
</dbReference>
<dbReference type="PANTHER" id="PTHR33375">
    <property type="entry name" value="CHROMOSOME-PARTITIONING PROTEIN PARB-RELATED"/>
    <property type="match status" value="1"/>
</dbReference>
<keyword evidence="4" id="KW-1185">Reference proteome</keyword>
<dbReference type="SUPFAM" id="SSF109709">
    <property type="entry name" value="KorB DNA-binding domain-like"/>
    <property type="match status" value="1"/>
</dbReference>
<geneLocation type="plasmid" evidence="3 4">
    <name>unnamed1</name>
</geneLocation>
<keyword evidence="3" id="KW-0614">Plasmid</keyword>
<accession>A0ABX6H583</accession>
<evidence type="ECO:0000256" key="1">
    <source>
        <dbReference type="ARBA" id="ARBA00006295"/>
    </source>
</evidence>
<dbReference type="Proteomes" id="UP000464597">
    <property type="component" value="Plasmid unnamed1"/>
</dbReference>
<dbReference type="InterPro" id="IPR003115">
    <property type="entry name" value="ParB_N"/>
</dbReference>
<evidence type="ECO:0000313" key="3">
    <source>
        <dbReference type="EMBL" id="QHC65002.1"/>
    </source>
</evidence>
<comment type="similarity">
    <text evidence="1">Belongs to the ParB family.</text>
</comment>
<feature type="domain" description="ParB-like N-terminal" evidence="2">
    <location>
        <begin position="11"/>
        <end position="100"/>
    </location>
</feature>
<dbReference type="NCBIfam" id="TIGR00180">
    <property type="entry name" value="parB_part"/>
    <property type="match status" value="1"/>
</dbReference>
<reference evidence="4" key="1">
    <citation type="submission" date="2019-12" db="EMBL/GenBank/DDBJ databases">
        <title>Complete and draft genome sequences of new strains and members of some known species of the genus Rathayibacter isolated from plants.</title>
        <authorList>
            <person name="Tarlachkov S.V."/>
            <person name="Starodumova I.P."/>
            <person name="Dorofeeva L.V."/>
            <person name="Prisyazhnaya N.V."/>
            <person name="Leyn S."/>
            <person name="Zlamal J."/>
            <person name="Elan M."/>
            <person name="Osterman A.L."/>
            <person name="Nadler S."/>
            <person name="Subbotin S.A."/>
            <person name="Evtushenko L.I."/>
        </authorList>
    </citation>
    <scope>NUCLEOTIDE SEQUENCE [LARGE SCALE GENOMIC DNA]</scope>
    <source>
        <strain evidence="4">VKM Ac-2802</strain>
        <plasmid evidence="4">unnamed1</plasmid>
    </source>
</reference>
<organism evidence="3 4">
    <name type="scientific">Rathayibacter festucae</name>
    <dbReference type="NCBI Taxonomy" id="110937"/>
    <lineage>
        <taxon>Bacteria</taxon>
        <taxon>Bacillati</taxon>
        <taxon>Actinomycetota</taxon>
        <taxon>Actinomycetes</taxon>
        <taxon>Micrococcales</taxon>
        <taxon>Microbacteriaceae</taxon>
        <taxon>Rathayibacter</taxon>
    </lineage>
</organism>